<evidence type="ECO:0000313" key="2">
    <source>
        <dbReference type="Proteomes" id="UP000325313"/>
    </source>
</evidence>
<accession>A0A5B0RI44</accession>
<proteinExistence type="predicted"/>
<sequence>MDMEWSKEHVIQLREAFLTQIDIQSDWNWNNAKLDLRILTEILGFKIEPYEEPSPLILNSGLMNFEPNRSSLALSKLLNFNPVNRPQRAVNYDQSILKAAQFLLGHIPKFNSDLNQNTFKIESEHPGLFKLITEFAKVYQARLIIYELCSTDWVFSKLLAWDQSLKQKNIDFFDDEPDRFSKAKDLIDRELGRGENDEPRDT</sequence>
<gene>
    <name evidence="1" type="ORF">PGTUg99_002011</name>
</gene>
<dbReference type="EMBL" id="VDEP01000188">
    <property type="protein sequence ID" value="KAA1125029.1"/>
    <property type="molecule type" value="Genomic_DNA"/>
</dbReference>
<dbReference type="AlphaFoldDB" id="A0A5B0RI44"/>
<dbReference type="Proteomes" id="UP000325313">
    <property type="component" value="Unassembled WGS sequence"/>
</dbReference>
<protein>
    <submittedName>
        <fullName evidence="1">Uncharacterized protein</fullName>
    </submittedName>
</protein>
<organism evidence="1 2">
    <name type="scientific">Puccinia graminis f. sp. tritici</name>
    <dbReference type="NCBI Taxonomy" id="56615"/>
    <lineage>
        <taxon>Eukaryota</taxon>
        <taxon>Fungi</taxon>
        <taxon>Dikarya</taxon>
        <taxon>Basidiomycota</taxon>
        <taxon>Pucciniomycotina</taxon>
        <taxon>Pucciniomycetes</taxon>
        <taxon>Pucciniales</taxon>
        <taxon>Pucciniaceae</taxon>
        <taxon>Puccinia</taxon>
    </lineage>
</organism>
<evidence type="ECO:0000313" key="1">
    <source>
        <dbReference type="EMBL" id="KAA1125029.1"/>
    </source>
</evidence>
<name>A0A5B0RI44_PUCGR</name>
<comment type="caution">
    <text evidence="1">The sequence shown here is derived from an EMBL/GenBank/DDBJ whole genome shotgun (WGS) entry which is preliminary data.</text>
</comment>
<reference evidence="1 2" key="1">
    <citation type="submission" date="2019-05" db="EMBL/GenBank/DDBJ databases">
        <title>Emergence of the Ug99 lineage of the wheat stem rust pathogen through somatic hybridization.</title>
        <authorList>
            <person name="Li F."/>
            <person name="Upadhyaya N.M."/>
            <person name="Sperschneider J."/>
            <person name="Matny O."/>
            <person name="Nguyen-Phuc H."/>
            <person name="Mago R."/>
            <person name="Raley C."/>
            <person name="Miller M.E."/>
            <person name="Silverstein K.A.T."/>
            <person name="Henningsen E."/>
            <person name="Hirsch C.D."/>
            <person name="Visser B."/>
            <person name="Pretorius Z.A."/>
            <person name="Steffenson B.J."/>
            <person name="Schwessinger B."/>
            <person name="Dodds P.N."/>
            <person name="Figueroa M."/>
        </authorList>
    </citation>
    <scope>NUCLEOTIDE SEQUENCE [LARGE SCALE GENOMIC DNA]</scope>
    <source>
        <strain evidence="1 2">Ug99</strain>
    </source>
</reference>